<feature type="coiled-coil region" evidence="1">
    <location>
        <begin position="27"/>
        <end position="54"/>
    </location>
</feature>
<dbReference type="Pfam" id="PF06133">
    <property type="entry name" value="Com_YlbF"/>
    <property type="match status" value="1"/>
</dbReference>
<evidence type="ECO:0000313" key="3">
    <source>
        <dbReference type="Proteomes" id="UP000189857"/>
    </source>
</evidence>
<keyword evidence="3" id="KW-1185">Reference proteome</keyword>
<dbReference type="OrthoDB" id="2049434at2"/>
<proteinExistence type="predicted"/>
<dbReference type="SUPFAM" id="SSF158622">
    <property type="entry name" value="YheA/YmcA-like"/>
    <property type="match status" value="1"/>
</dbReference>
<evidence type="ECO:0000313" key="2">
    <source>
        <dbReference type="EMBL" id="SJZ67194.1"/>
    </source>
</evidence>
<gene>
    <name evidence="2" type="ORF">SAMN02745110_01257</name>
</gene>
<accession>A0A1T4MKB3</accession>
<dbReference type="EMBL" id="FUXA01000007">
    <property type="protein sequence ID" value="SJZ67194.1"/>
    <property type="molecule type" value="Genomic_DNA"/>
</dbReference>
<reference evidence="2 3" key="1">
    <citation type="submission" date="2017-02" db="EMBL/GenBank/DDBJ databases">
        <authorList>
            <person name="Peterson S.W."/>
        </authorList>
    </citation>
    <scope>NUCLEOTIDE SEQUENCE [LARGE SCALE GENOMIC DNA]</scope>
    <source>
        <strain evidence="2 3">ATCC 17233</strain>
    </source>
</reference>
<organism evidence="2 3">
    <name type="scientific">Eubacterium ruminantium</name>
    <dbReference type="NCBI Taxonomy" id="42322"/>
    <lineage>
        <taxon>Bacteria</taxon>
        <taxon>Bacillati</taxon>
        <taxon>Bacillota</taxon>
        <taxon>Clostridia</taxon>
        <taxon>Eubacteriales</taxon>
        <taxon>Eubacteriaceae</taxon>
        <taxon>Eubacterium</taxon>
    </lineage>
</organism>
<dbReference type="InterPro" id="IPR010368">
    <property type="entry name" value="Com_YlbF"/>
</dbReference>
<name>A0A1T4MKB3_9FIRM</name>
<dbReference type="InterPro" id="IPR023378">
    <property type="entry name" value="YheA/YmcA-like_dom_sf"/>
</dbReference>
<evidence type="ECO:0000256" key="1">
    <source>
        <dbReference type="SAM" id="Coils"/>
    </source>
</evidence>
<keyword evidence="1" id="KW-0175">Coiled coil</keyword>
<dbReference type="Proteomes" id="UP000189857">
    <property type="component" value="Unassembled WGS sequence"/>
</dbReference>
<dbReference type="AlphaFoldDB" id="A0A1T4MKB3"/>
<protein>
    <submittedName>
        <fullName evidence="2">Control of competence regulator ComK, YlbF/YmcA</fullName>
    </submittedName>
</protein>
<sequence length="112" mass="13250">MEELIAECKKLNGMIKNSIEYKNYVSARNHLRRNEDLEKRLRELYVKNREIQDYSYNAYEETAGLYASNDELLHNPLVDEYIRAESALRRLLKTMLDITAADIIFNYLDEGI</sequence>
<dbReference type="Gene3D" id="1.20.1500.10">
    <property type="entry name" value="YheA/YmcA-like"/>
    <property type="match status" value="1"/>
</dbReference>
<dbReference type="RefSeq" id="WP_078787102.1">
    <property type="nucleotide sequence ID" value="NZ_CACZYW010000002.1"/>
</dbReference>